<dbReference type="NCBIfam" id="TIGR00691">
    <property type="entry name" value="spoT_relA"/>
    <property type="match status" value="1"/>
</dbReference>
<dbReference type="InterPro" id="IPR003607">
    <property type="entry name" value="HD/PDEase_dom"/>
</dbReference>
<gene>
    <name evidence="9" type="ORF">C4900_14380</name>
</gene>
<dbReference type="PANTHER" id="PTHR21262">
    <property type="entry name" value="GUANOSINE-3',5'-BIS DIPHOSPHATE 3'-PYROPHOSPHOHYDROLASE"/>
    <property type="match status" value="1"/>
</dbReference>
<evidence type="ECO:0000256" key="1">
    <source>
        <dbReference type="ARBA" id="ARBA00022801"/>
    </source>
</evidence>
<dbReference type="InterPro" id="IPR004811">
    <property type="entry name" value="RelA/Spo_fam"/>
</dbReference>
<evidence type="ECO:0000259" key="7">
    <source>
        <dbReference type="PROSITE" id="PS51831"/>
    </source>
</evidence>
<dbReference type="InterPro" id="IPR012676">
    <property type="entry name" value="TGS-like"/>
</dbReference>
<dbReference type="SUPFAM" id="SSF81301">
    <property type="entry name" value="Nucleotidyltransferase"/>
    <property type="match status" value="1"/>
</dbReference>
<dbReference type="CDD" id="cd01668">
    <property type="entry name" value="TGS_RSH"/>
    <property type="match status" value="1"/>
</dbReference>
<dbReference type="SMART" id="SM00471">
    <property type="entry name" value="HDc"/>
    <property type="match status" value="1"/>
</dbReference>
<dbReference type="CDD" id="cd04876">
    <property type="entry name" value="ACT_RelA-SpoT"/>
    <property type="match status" value="1"/>
</dbReference>
<comment type="caution">
    <text evidence="9">The sequence shown here is derived from an EMBL/GenBank/DDBJ whole genome shotgun (WGS) entry which is preliminary data.</text>
</comment>
<dbReference type="InterPro" id="IPR045600">
    <property type="entry name" value="RelA/SpoT_AH_RIS"/>
</dbReference>
<feature type="domain" description="ACT" evidence="6">
    <location>
        <begin position="652"/>
        <end position="726"/>
    </location>
</feature>
<dbReference type="InterPro" id="IPR012675">
    <property type="entry name" value="Beta-grasp_dom_sf"/>
</dbReference>
<dbReference type="PROSITE" id="PS51880">
    <property type="entry name" value="TGS"/>
    <property type="match status" value="1"/>
</dbReference>
<dbReference type="Pfam" id="PF13328">
    <property type="entry name" value="HD_4"/>
    <property type="match status" value="1"/>
</dbReference>
<dbReference type="Pfam" id="PF19296">
    <property type="entry name" value="RelA_AH_RIS"/>
    <property type="match status" value="1"/>
</dbReference>
<dbReference type="CDD" id="cd00077">
    <property type="entry name" value="HDc"/>
    <property type="match status" value="1"/>
</dbReference>
<dbReference type="Pfam" id="PF13291">
    <property type="entry name" value="ACT_4"/>
    <property type="match status" value="1"/>
</dbReference>
<dbReference type="FunFam" id="1.10.3210.10:FF:000001">
    <property type="entry name" value="GTP pyrophosphokinase RelA"/>
    <property type="match status" value="1"/>
</dbReference>
<evidence type="ECO:0000259" key="6">
    <source>
        <dbReference type="PROSITE" id="PS51671"/>
    </source>
</evidence>
<dbReference type="FunFam" id="3.30.460.10:FF:000001">
    <property type="entry name" value="GTP pyrophosphokinase RelA"/>
    <property type="match status" value="1"/>
</dbReference>
<dbReference type="OrthoDB" id="9805041at2"/>
<evidence type="ECO:0000256" key="4">
    <source>
        <dbReference type="ARBA" id="ARBA00047968"/>
    </source>
</evidence>
<proteinExistence type="inferred from homology"/>
<dbReference type="Gene3D" id="3.30.70.260">
    <property type="match status" value="1"/>
</dbReference>
<evidence type="ECO:0000256" key="5">
    <source>
        <dbReference type="RuleBase" id="RU003847"/>
    </source>
</evidence>
<dbReference type="SUPFAM" id="SSF81271">
    <property type="entry name" value="TGS-like"/>
    <property type="match status" value="1"/>
</dbReference>
<feature type="domain" description="HD" evidence="7">
    <location>
        <begin position="71"/>
        <end position="170"/>
    </location>
</feature>
<dbReference type="InterPro" id="IPR007685">
    <property type="entry name" value="RelA_SpoT"/>
</dbReference>
<evidence type="ECO:0000259" key="8">
    <source>
        <dbReference type="PROSITE" id="PS51880"/>
    </source>
</evidence>
<name>A0A368HEW8_9GAMM</name>
<dbReference type="InterPro" id="IPR043519">
    <property type="entry name" value="NT_sf"/>
</dbReference>
<dbReference type="EC" id="3.1.7.2" evidence="3"/>
<reference evidence="9 10" key="1">
    <citation type="submission" date="2018-02" db="EMBL/GenBank/DDBJ databases">
        <title>Insights into the biology of acidophilic members of the Acidiferrobacteraceae family derived from comparative genomic analyses.</title>
        <authorList>
            <person name="Issotta F."/>
            <person name="Thyssen C."/>
            <person name="Mena C."/>
            <person name="Moya A."/>
            <person name="Bellenberg S."/>
            <person name="Sproer C."/>
            <person name="Covarrubias P.C."/>
            <person name="Sand W."/>
            <person name="Quatrini R."/>
            <person name="Vera M."/>
        </authorList>
    </citation>
    <scope>NUCLEOTIDE SEQUENCE [LARGE SCALE GENOMIC DNA]</scope>
    <source>
        <strain evidence="10">m-1</strain>
    </source>
</reference>
<dbReference type="GO" id="GO:0008728">
    <property type="term" value="F:GTP diphosphokinase activity"/>
    <property type="evidence" value="ECO:0007669"/>
    <property type="project" value="TreeGrafter"/>
</dbReference>
<dbReference type="Pfam" id="PF04607">
    <property type="entry name" value="RelA_SpoT"/>
    <property type="match status" value="1"/>
</dbReference>
<dbReference type="Gene3D" id="1.10.3210.10">
    <property type="entry name" value="Hypothetical protein af1432"/>
    <property type="match status" value="1"/>
</dbReference>
<dbReference type="Proteomes" id="UP000253250">
    <property type="component" value="Unassembled WGS sequence"/>
</dbReference>
<dbReference type="PROSITE" id="PS51671">
    <property type="entry name" value="ACT"/>
    <property type="match status" value="1"/>
</dbReference>
<comment type="similarity">
    <text evidence="5">Belongs to the relA/spoT family.</text>
</comment>
<comment type="function">
    <text evidence="5">In eubacteria ppGpp (guanosine 3'-diphosphate 5'-diphosphate) is a mediator of the stringent response that coordinates a variety of cellular activities in response to changes in nutritional abundance.</text>
</comment>
<sequence>MPFYPSEQAATPPQIRPPEGAAPGAVSFHISDLLALLDGYLGREEVAMVYRAYLFGAEAHEGQKRRSGEPYIYHPLEVARLLAGLRLDATCLTAAILHDVIEDTGRRKDEIIIQFGQEAADLVDGVSKIGQIEFENKEEEQAENFRKMLLAMARDIRVVLIKLADRLHNMRTIRVLSPVRQKAIARETLDIYAPIANRLGLHNWSVELEDLAFAILYPLRYRILQEAVRKRHGNRKALVDKVRVAIVEQLRREGLPGEVSGREKNLYGIYSKMRQKGLSFEQVYDLLAFRIVVDKADTCYRALGVIHNLYKPIPGRFKDYIAIPKTNGYQSLHTVVFGPFAVLIEVQIRTEDMHRVAENGVAAHWLYKTGDVGMQKRALQWLQGLMETQQQAGNPQEFLEHLKIDLFPDEVYVFTPNGDIKKLPRGATVIDFAYEVHTDIGKRCAGARINHQLVPMRTVLRNGDHVEVITSAYSAPHPSWLNSVVTGKARAHIRNYLKNLRRDEAISLGERFLAKALQSLGYTGEVSEEAKNALLSTLHMKAWPDVLADIGLGTRIAAVVARQLLPDVPAPSLVPSRAPGTIAIRGTEGAVVNYAKCCRPIPGDPVLGFLTAGRGITVHTEDCPNVAEYRKHPEKWIDIQWENGIDGFWPVAIRVEVKNRRGVLATVAAAMSEMDANIDTVSIDERDGQDTAMDFVIEVHNRVHLARIIRRIRSQEAVVRINRKRG</sequence>
<keyword evidence="1 9" id="KW-0378">Hydrolase</keyword>
<evidence type="ECO:0000256" key="2">
    <source>
        <dbReference type="ARBA" id="ARBA00024329"/>
    </source>
</evidence>
<dbReference type="GO" id="GO:0015949">
    <property type="term" value="P:nucleobase-containing small molecule interconversion"/>
    <property type="evidence" value="ECO:0007669"/>
    <property type="project" value="UniProtKB-ARBA"/>
</dbReference>
<dbReference type="EMBL" id="PSYR01000002">
    <property type="protein sequence ID" value="RCN56918.1"/>
    <property type="molecule type" value="Genomic_DNA"/>
</dbReference>
<dbReference type="InterPro" id="IPR002912">
    <property type="entry name" value="ACT_dom"/>
</dbReference>
<dbReference type="PANTHER" id="PTHR21262:SF36">
    <property type="entry name" value="BIFUNCTIONAL (P)PPGPP SYNTHASE_HYDROLASE SPOT"/>
    <property type="match status" value="1"/>
</dbReference>
<dbReference type="SMART" id="SM00954">
    <property type="entry name" value="RelA_SpoT"/>
    <property type="match status" value="1"/>
</dbReference>
<dbReference type="InterPro" id="IPR033655">
    <property type="entry name" value="TGS_RelA/SpoT"/>
</dbReference>
<organism evidence="9 10">
    <name type="scientific">Acidiferrobacter thiooxydans</name>
    <dbReference type="NCBI Taxonomy" id="163359"/>
    <lineage>
        <taxon>Bacteria</taxon>
        <taxon>Pseudomonadati</taxon>
        <taxon>Pseudomonadota</taxon>
        <taxon>Gammaproteobacteria</taxon>
        <taxon>Acidiferrobacterales</taxon>
        <taxon>Acidiferrobacteraceae</taxon>
        <taxon>Acidiferrobacter</taxon>
    </lineage>
</organism>
<dbReference type="SUPFAM" id="SSF109604">
    <property type="entry name" value="HD-domain/PDEase-like"/>
    <property type="match status" value="1"/>
</dbReference>
<dbReference type="SUPFAM" id="SSF55021">
    <property type="entry name" value="ACT-like"/>
    <property type="match status" value="1"/>
</dbReference>
<dbReference type="InterPro" id="IPR045865">
    <property type="entry name" value="ACT-like_dom_sf"/>
</dbReference>
<comment type="catalytic activity">
    <reaction evidence="4">
        <text>guanosine 3',5'-bis(diphosphate) + H2O = GDP + diphosphate + H(+)</text>
        <dbReference type="Rhea" id="RHEA:14253"/>
        <dbReference type="ChEBI" id="CHEBI:15377"/>
        <dbReference type="ChEBI" id="CHEBI:15378"/>
        <dbReference type="ChEBI" id="CHEBI:33019"/>
        <dbReference type="ChEBI" id="CHEBI:58189"/>
        <dbReference type="ChEBI" id="CHEBI:77828"/>
        <dbReference type="EC" id="3.1.7.2"/>
    </reaction>
</comment>
<evidence type="ECO:0000313" key="10">
    <source>
        <dbReference type="Proteomes" id="UP000253250"/>
    </source>
</evidence>
<dbReference type="InterPro" id="IPR006674">
    <property type="entry name" value="HD_domain"/>
</dbReference>
<dbReference type="CDD" id="cd05399">
    <property type="entry name" value="NT_Rel-Spo_like"/>
    <property type="match status" value="1"/>
</dbReference>
<dbReference type="InterPro" id="IPR004095">
    <property type="entry name" value="TGS"/>
</dbReference>
<dbReference type="PROSITE" id="PS51831">
    <property type="entry name" value="HD"/>
    <property type="match status" value="1"/>
</dbReference>
<dbReference type="AlphaFoldDB" id="A0A368HEW8"/>
<dbReference type="Gene3D" id="3.10.20.30">
    <property type="match status" value="1"/>
</dbReference>
<dbReference type="FunFam" id="3.10.20.30:FF:000002">
    <property type="entry name" value="GTP pyrophosphokinase (RelA/SpoT)"/>
    <property type="match status" value="1"/>
</dbReference>
<dbReference type="UniPathway" id="UPA00908">
    <property type="reaction ID" value="UER00886"/>
</dbReference>
<dbReference type="GO" id="GO:0008893">
    <property type="term" value="F:guanosine-3',5'-bis(diphosphate) 3'-diphosphatase activity"/>
    <property type="evidence" value="ECO:0007669"/>
    <property type="project" value="UniProtKB-EC"/>
</dbReference>
<keyword evidence="10" id="KW-1185">Reference proteome</keyword>
<feature type="domain" description="TGS" evidence="8">
    <location>
        <begin position="409"/>
        <end position="470"/>
    </location>
</feature>
<evidence type="ECO:0000256" key="3">
    <source>
        <dbReference type="ARBA" id="ARBA00024387"/>
    </source>
</evidence>
<dbReference type="Pfam" id="PF02824">
    <property type="entry name" value="TGS"/>
    <property type="match status" value="1"/>
</dbReference>
<comment type="pathway">
    <text evidence="2">Purine metabolism; ppGpp biosynthesis; ppGpp from GDP: step 1/1.</text>
</comment>
<dbReference type="GO" id="GO:0015970">
    <property type="term" value="P:guanosine tetraphosphate biosynthetic process"/>
    <property type="evidence" value="ECO:0007669"/>
    <property type="project" value="UniProtKB-UniPathway"/>
</dbReference>
<accession>A0A368HEW8</accession>
<dbReference type="Gene3D" id="3.30.460.10">
    <property type="entry name" value="Beta Polymerase, domain 2"/>
    <property type="match status" value="1"/>
</dbReference>
<dbReference type="GO" id="GO:0005886">
    <property type="term" value="C:plasma membrane"/>
    <property type="evidence" value="ECO:0007669"/>
    <property type="project" value="TreeGrafter"/>
</dbReference>
<evidence type="ECO:0000313" key="9">
    <source>
        <dbReference type="EMBL" id="RCN56918.1"/>
    </source>
</evidence>
<dbReference type="GO" id="GO:0042594">
    <property type="term" value="P:response to starvation"/>
    <property type="evidence" value="ECO:0007669"/>
    <property type="project" value="TreeGrafter"/>
</dbReference>
<protein>
    <recommendedName>
        <fullName evidence="3">guanosine-3',5'-bis(diphosphate) 3'-diphosphatase</fullName>
        <ecNumber evidence="3">3.1.7.2</ecNumber>
    </recommendedName>
</protein>